<dbReference type="RefSeq" id="WP_204131103.1">
    <property type="nucleotide sequence ID" value="NZ_JAFDVD010000009.1"/>
</dbReference>
<name>A0ABS2CLH3_9MICO</name>
<evidence type="ECO:0000259" key="1">
    <source>
        <dbReference type="PROSITE" id="PS50801"/>
    </source>
</evidence>
<evidence type="ECO:0000313" key="2">
    <source>
        <dbReference type="EMBL" id="MBM6400630.1"/>
    </source>
</evidence>
<dbReference type="PROSITE" id="PS50801">
    <property type="entry name" value="STAS"/>
    <property type="match status" value="1"/>
</dbReference>
<dbReference type="InterPro" id="IPR002645">
    <property type="entry name" value="STAS_dom"/>
</dbReference>
<sequence length="124" mass="13252">MTDRGAPIVTLTEHDHESGVLLTLAGRLDARSVADLRLTLHRVVADGTTPLLLDLEGVEIGDASGLGLVVELRRRAHRHGRAVHVVAADARTRRLLIRARMHGLLTAAAPRREPGDEGVLAGVS</sequence>
<dbReference type="PANTHER" id="PTHR33495:SF2">
    <property type="entry name" value="ANTI-SIGMA FACTOR ANTAGONIST TM_1081-RELATED"/>
    <property type="match status" value="1"/>
</dbReference>
<dbReference type="CDD" id="cd07043">
    <property type="entry name" value="STAS_anti-anti-sigma_factors"/>
    <property type="match status" value="1"/>
</dbReference>
<dbReference type="InterPro" id="IPR036513">
    <property type="entry name" value="STAS_dom_sf"/>
</dbReference>
<comment type="caution">
    <text evidence="2">The sequence shown here is derived from an EMBL/GenBank/DDBJ whole genome shotgun (WGS) entry which is preliminary data.</text>
</comment>
<dbReference type="Pfam" id="PF13466">
    <property type="entry name" value="STAS_2"/>
    <property type="match status" value="1"/>
</dbReference>
<proteinExistence type="predicted"/>
<dbReference type="Proteomes" id="UP001430172">
    <property type="component" value="Unassembled WGS sequence"/>
</dbReference>
<feature type="domain" description="STAS" evidence="1">
    <location>
        <begin position="9"/>
        <end position="96"/>
    </location>
</feature>
<evidence type="ECO:0000313" key="3">
    <source>
        <dbReference type="Proteomes" id="UP001430172"/>
    </source>
</evidence>
<organism evidence="2 3">
    <name type="scientific">Phycicoccus sonneratiae</name>
    <dbReference type="NCBI Taxonomy" id="2807628"/>
    <lineage>
        <taxon>Bacteria</taxon>
        <taxon>Bacillati</taxon>
        <taxon>Actinomycetota</taxon>
        <taxon>Actinomycetes</taxon>
        <taxon>Micrococcales</taxon>
        <taxon>Intrasporangiaceae</taxon>
        <taxon>Phycicoccus</taxon>
    </lineage>
</organism>
<keyword evidence="3" id="KW-1185">Reference proteome</keyword>
<protein>
    <submittedName>
        <fullName evidence="2">STAS domain-containing protein</fullName>
    </submittedName>
</protein>
<dbReference type="Gene3D" id="3.30.750.24">
    <property type="entry name" value="STAS domain"/>
    <property type="match status" value="1"/>
</dbReference>
<dbReference type="SUPFAM" id="SSF52091">
    <property type="entry name" value="SpoIIaa-like"/>
    <property type="match status" value="1"/>
</dbReference>
<dbReference type="EMBL" id="JAFDVD010000009">
    <property type="protein sequence ID" value="MBM6400630.1"/>
    <property type="molecule type" value="Genomic_DNA"/>
</dbReference>
<dbReference type="PANTHER" id="PTHR33495">
    <property type="entry name" value="ANTI-SIGMA FACTOR ANTAGONIST TM_1081-RELATED-RELATED"/>
    <property type="match status" value="1"/>
</dbReference>
<accession>A0ABS2CLH3</accession>
<dbReference type="InterPro" id="IPR058548">
    <property type="entry name" value="MlaB-like_STAS"/>
</dbReference>
<reference evidence="2" key="1">
    <citation type="submission" date="2021-02" db="EMBL/GenBank/DDBJ databases">
        <title>Phycicoccus sp. MQZ13P-5T, whole genome shotgun sequence.</title>
        <authorList>
            <person name="Tuo L."/>
        </authorList>
    </citation>
    <scope>NUCLEOTIDE SEQUENCE</scope>
    <source>
        <strain evidence="2">MQZ13P-5</strain>
    </source>
</reference>
<gene>
    <name evidence="2" type="ORF">JQN70_09560</name>
</gene>